<accession>A0A9X3L9C9</accession>
<dbReference type="Proteomes" id="UP001152172">
    <property type="component" value="Unassembled WGS sequence"/>
</dbReference>
<dbReference type="AlphaFoldDB" id="A0A9X3L9C9"/>
<comment type="caution">
    <text evidence="1">The sequence shown here is derived from an EMBL/GenBank/DDBJ whole genome shotgun (WGS) entry which is preliminary data.</text>
</comment>
<evidence type="ECO:0000313" key="1">
    <source>
        <dbReference type="EMBL" id="MCZ8533665.1"/>
    </source>
</evidence>
<protein>
    <submittedName>
        <fullName evidence="1">Uncharacterized protein</fullName>
    </submittedName>
</protein>
<organism evidence="1 2">
    <name type="scientific">Psychrobacillus psychrodurans</name>
    <dbReference type="NCBI Taxonomy" id="126157"/>
    <lineage>
        <taxon>Bacteria</taxon>
        <taxon>Bacillati</taxon>
        <taxon>Bacillota</taxon>
        <taxon>Bacilli</taxon>
        <taxon>Bacillales</taxon>
        <taxon>Bacillaceae</taxon>
        <taxon>Psychrobacillus</taxon>
    </lineage>
</organism>
<keyword evidence="2" id="KW-1185">Reference proteome</keyword>
<proteinExistence type="predicted"/>
<dbReference type="EMBL" id="JAMKBI010000006">
    <property type="protein sequence ID" value="MCZ8533665.1"/>
    <property type="molecule type" value="Genomic_DNA"/>
</dbReference>
<gene>
    <name evidence="1" type="ORF">M9R61_10100</name>
</gene>
<reference evidence="1" key="1">
    <citation type="submission" date="2022-05" db="EMBL/GenBank/DDBJ databases">
        <authorList>
            <person name="Colautti A."/>
            <person name="Iacumin L."/>
        </authorList>
    </citation>
    <scope>NUCLEOTIDE SEQUENCE</scope>
    <source>
        <strain evidence="1">DSM 30747</strain>
    </source>
</reference>
<dbReference type="RefSeq" id="WP_090567581.1">
    <property type="nucleotide sequence ID" value="NZ_CP189791.1"/>
</dbReference>
<name>A0A9X3L9C9_9BACI</name>
<evidence type="ECO:0000313" key="2">
    <source>
        <dbReference type="Proteomes" id="UP001152172"/>
    </source>
</evidence>
<sequence length="58" mass="6957">MQYSKSKMEELVKYSPELSKRLKEVMKEHDLEKSFALKALYHSEVKDGGKYQRDYQDL</sequence>